<evidence type="ECO:0000256" key="1">
    <source>
        <dbReference type="ARBA" id="ARBA00004167"/>
    </source>
</evidence>
<evidence type="ECO:0000256" key="6">
    <source>
        <dbReference type="ARBA" id="ARBA00022989"/>
    </source>
</evidence>
<dbReference type="AlphaFoldDB" id="A0A3Q0RHY8"/>
<dbReference type="GO" id="GO:0016020">
    <property type="term" value="C:membrane"/>
    <property type="evidence" value="ECO:0007669"/>
    <property type="project" value="UniProtKB-SubCell"/>
</dbReference>
<keyword evidence="5" id="KW-0677">Repeat</keyword>
<evidence type="ECO:0000256" key="9">
    <source>
        <dbReference type="SAM" id="Phobius"/>
    </source>
</evidence>
<evidence type="ECO:0000256" key="5">
    <source>
        <dbReference type="ARBA" id="ARBA00022737"/>
    </source>
</evidence>
<dbReference type="Pfam" id="PF02140">
    <property type="entry name" value="SUEL_Lectin"/>
    <property type="match status" value="1"/>
</dbReference>
<comment type="similarity">
    <text evidence="2">Belongs to the EVA1 family.</text>
</comment>
<dbReference type="InterPro" id="IPR000922">
    <property type="entry name" value="Lectin_gal-bd_dom"/>
</dbReference>
<dbReference type="InterPro" id="IPR039500">
    <property type="entry name" value="EVA1_dom"/>
</dbReference>
<evidence type="ECO:0000256" key="8">
    <source>
        <dbReference type="SAM" id="MobiDB-lite"/>
    </source>
</evidence>
<evidence type="ECO:0000256" key="7">
    <source>
        <dbReference type="ARBA" id="ARBA00023136"/>
    </source>
</evidence>
<evidence type="ECO:0000259" key="10">
    <source>
        <dbReference type="PROSITE" id="PS50228"/>
    </source>
</evidence>
<dbReference type="PROSITE" id="PS50228">
    <property type="entry name" value="SUEL_LECTIN"/>
    <property type="match status" value="1"/>
</dbReference>
<dbReference type="InterPro" id="IPR043159">
    <property type="entry name" value="Lectin_gal-bd_sf"/>
</dbReference>
<evidence type="ECO:0000256" key="2">
    <source>
        <dbReference type="ARBA" id="ARBA00006023"/>
    </source>
</evidence>
<dbReference type="Proteomes" id="UP000261340">
    <property type="component" value="Unplaced"/>
</dbReference>
<keyword evidence="12" id="KW-1185">Reference proteome</keyword>
<sequence length="377" mass="42517">MRHRMRVMSWTRCPSGVKLVKSPLYCICIHSHPFSFTDYLSRIITSHSAHACDGQPLRLHCPRHSTISIQSAFYGSGEVQLCRADPDPPLRAHNHSCSAFTALQKLLSECQSHRDCQLPVNHLLFGKDPCPGTTKYLHVDYKCKPTEHRRHVVCEGETMVLRCKPPRVLNIYAAAYGRRLDQTDTCPSHLTRPPPFVPQTLLREADPNIVSYTSPPSVDTEKGITTSCPMKRPDNSGAMMSNSLLTYAYIKEHPEMAALLFTSSVCVGLLFTLLAVSVRVTCRARWFRNHRLAPKSGSQTLNCQEEDDEDDDDTDEEDDDHGGTGRSLLSAAERKGVYGWEEVTYVSEAAERAERIERREMIMQEIWMNAYLNGSSC</sequence>
<feature type="region of interest" description="Disordered" evidence="8">
    <location>
        <begin position="210"/>
        <end position="235"/>
    </location>
</feature>
<name>A0A3Q0RHY8_AMPCI</name>
<evidence type="ECO:0000313" key="11">
    <source>
        <dbReference type="Ensembl" id="ENSACIP00000011879.1"/>
    </source>
</evidence>
<dbReference type="CDD" id="cd22828">
    <property type="entry name" value="Gal_Rha_Lectin_EVA1_EVA1C_rpt1"/>
    <property type="match status" value="1"/>
</dbReference>
<organism evidence="11 12">
    <name type="scientific">Amphilophus citrinellus</name>
    <name type="common">Midas cichlid</name>
    <name type="synonym">Cichlasoma citrinellum</name>
    <dbReference type="NCBI Taxonomy" id="61819"/>
    <lineage>
        <taxon>Eukaryota</taxon>
        <taxon>Metazoa</taxon>
        <taxon>Chordata</taxon>
        <taxon>Craniata</taxon>
        <taxon>Vertebrata</taxon>
        <taxon>Euteleostomi</taxon>
        <taxon>Actinopterygii</taxon>
        <taxon>Neopterygii</taxon>
        <taxon>Teleostei</taxon>
        <taxon>Neoteleostei</taxon>
        <taxon>Acanthomorphata</taxon>
        <taxon>Ovalentaria</taxon>
        <taxon>Cichlomorphae</taxon>
        <taxon>Cichliformes</taxon>
        <taxon>Cichlidae</taxon>
        <taxon>New World cichlids</taxon>
        <taxon>Cichlasomatinae</taxon>
        <taxon>Heroini</taxon>
        <taxon>Amphilophus</taxon>
    </lineage>
</organism>
<keyword evidence="7 9" id="KW-0472">Membrane</keyword>
<dbReference type="GeneTree" id="ENSGT00940000162103"/>
<feature type="domain" description="SUEL-type lectin" evidence="10">
    <location>
        <begin position="51"/>
        <end position="144"/>
    </location>
</feature>
<protein>
    <submittedName>
        <fullName evidence="11">Eva-1 homolog C</fullName>
    </submittedName>
</protein>
<feature type="transmembrane region" description="Helical" evidence="9">
    <location>
        <begin position="257"/>
        <end position="278"/>
    </location>
</feature>
<feature type="region of interest" description="Disordered" evidence="8">
    <location>
        <begin position="296"/>
        <end position="327"/>
    </location>
</feature>
<feature type="compositionally biased region" description="Acidic residues" evidence="8">
    <location>
        <begin position="304"/>
        <end position="320"/>
    </location>
</feature>
<evidence type="ECO:0000256" key="4">
    <source>
        <dbReference type="ARBA" id="ARBA00022734"/>
    </source>
</evidence>
<evidence type="ECO:0000313" key="12">
    <source>
        <dbReference type="Proteomes" id="UP000261340"/>
    </source>
</evidence>
<dbReference type="Ensembl" id="ENSACIT00000012212.1">
    <property type="protein sequence ID" value="ENSACIP00000011879.1"/>
    <property type="gene ID" value="ENSACIG00000009192.1"/>
</dbReference>
<reference evidence="11" key="1">
    <citation type="submission" date="2025-08" db="UniProtKB">
        <authorList>
            <consortium name="Ensembl"/>
        </authorList>
    </citation>
    <scope>IDENTIFICATION</scope>
</reference>
<dbReference type="Pfam" id="PF14851">
    <property type="entry name" value="FAM176"/>
    <property type="match status" value="1"/>
</dbReference>
<comment type="subcellular location">
    <subcellularLocation>
        <location evidence="1">Membrane</location>
        <topology evidence="1">Single-pass membrane protein</topology>
    </subcellularLocation>
</comment>
<keyword evidence="3 9" id="KW-0812">Transmembrane</keyword>
<keyword evidence="6 9" id="KW-1133">Transmembrane helix</keyword>
<evidence type="ECO:0000256" key="3">
    <source>
        <dbReference type="ARBA" id="ARBA00022692"/>
    </source>
</evidence>
<dbReference type="Gene3D" id="2.60.120.740">
    <property type="match status" value="2"/>
</dbReference>
<feature type="compositionally biased region" description="Polar residues" evidence="8">
    <location>
        <begin position="210"/>
        <end position="228"/>
    </location>
</feature>
<reference evidence="11" key="2">
    <citation type="submission" date="2025-09" db="UniProtKB">
        <authorList>
            <consortium name="Ensembl"/>
        </authorList>
    </citation>
    <scope>IDENTIFICATION</scope>
</reference>
<proteinExistence type="inferred from homology"/>
<keyword evidence="4" id="KW-0430">Lectin</keyword>
<accession>A0A3Q0RHY8</accession>
<dbReference type="GO" id="GO:0030246">
    <property type="term" value="F:carbohydrate binding"/>
    <property type="evidence" value="ECO:0007669"/>
    <property type="project" value="UniProtKB-KW"/>
</dbReference>
<dbReference type="PANTHER" id="PTHR46780">
    <property type="entry name" value="PROTEIN EVA-1"/>
    <property type="match status" value="1"/>
</dbReference>